<evidence type="ECO:0000256" key="1">
    <source>
        <dbReference type="SAM" id="SignalP"/>
    </source>
</evidence>
<name>A0A373FQ12_COMTE</name>
<organism evidence="2 3">
    <name type="scientific">Comamonas testosteroni</name>
    <name type="common">Pseudomonas testosteroni</name>
    <dbReference type="NCBI Taxonomy" id="285"/>
    <lineage>
        <taxon>Bacteria</taxon>
        <taxon>Pseudomonadati</taxon>
        <taxon>Pseudomonadota</taxon>
        <taxon>Betaproteobacteria</taxon>
        <taxon>Burkholderiales</taxon>
        <taxon>Comamonadaceae</taxon>
        <taxon>Comamonas</taxon>
    </lineage>
</organism>
<keyword evidence="3" id="KW-1185">Reference proteome</keyword>
<protein>
    <recommendedName>
        <fullName evidence="4">CopL family metal-binding regulatory protein</fullName>
    </recommendedName>
</protein>
<keyword evidence="1" id="KW-0732">Signal</keyword>
<accession>A0A373FQ12</accession>
<evidence type="ECO:0008006" key="4">
    <source>
        <dbReference type="Google" id="ProtNLM"/>
    </source>
</evidence>
<feature type="chain" id="PRO_5016745430" description="CopL family metal-binding regulatory protein" evidence="1">
    <location>
        <begin position="25"/>
        <end position="154"/>
    </location>
</feature>
<proteinExistence type="predicted"/>
<gene>
    <name evidence="2" type="ORF">DZC30_09405</name>
</gene>
<feature type="signal peptide" evidence="1">
    <location>
        <begin position="1"/>
        <end position="24"/>
    </location>
</feature>
<dbReference type="EMBL" id="QURR01000009">
    <property type="protein sequence ID" value="RGE45459.1"/>
    <property type="molecule type" value="Genomic_DNA"/>
</dbReference>
<dbReference type="OrthoDB" id="8905743at2"/>
<dbReference type="AlphaFoldDB" id="A0A373FQ12"/>
<evidence type="ECO:0000313" key="3">
    <source>
        <dbReference type="Proteomes" id="UP000261948"/>
    </source>
</evidence>
<sequence>MRRFLSLFMMLLLALRGLAGDVMAMESPAAHSPAHRVAAVTQQMAGMDHSMAHGLPVNMDMSHAEHAAMTMRHGPDHSADHASASVQCGAADASDCGSHDGHCTTCGLCHTALGQPQWALFNTPVPATIQPRHGTDRFASIAPIALIKPPIFAV</sequence>
<reference evidence="2 3" key="1">
    <citation type="submission" date="2018-08" db="EMBL/GenBank/DDBJ databases">
        <title>Comamonas testosteroni strain SWCO2.</title>
        <authorList>
            <person name="Jiang N."/>
            <person name="Zhang X.Z."/>
        </authorList>
    </citation>
    <scope>NUCLEOTIDE SEQUENCE [LARGE SCALE GENOMIC DNA]</scope>
    <source>
        <strain evidence="2 3">SWCO2</strain>
    </source>
</reference>
<comment type="caution">
    <text evidence="2">The sequence shown here is derived from an EMBL/GenBank/DDBJ whole genome shotgun (WGS) entry which is preliminary data.</text>
</comment>
<dbReference type="Proteomes" id="UP000261948">
    <property type="component" value="Unassembled WGS sequence"/>
</dbReference>
<evidence type="ECO:0000313" key="2">
    <source>
        <dbReference type="EMBL" id="RGE45459.1"/>
    </source>
</evidence>